<keyword evidence="1" id="KW-0472">Membrane</keyword>
<keyword evidence="1" id="KW-1133">Transmembrane helix</keyword>
<evidence type="ECO:0000256" key="1">
    <source>
        <dbReference type="SAM" id="Phobius"/>
    </source>
</evidence>
<dbReference type="EMBL" id="CP045997">
    <property type="protein sequence ID" value="QHV99316.1"/>
    <property type="molecule type" value="Genomic_DNA"/>
</dbReference>
<feature type="transmembrane region" description="Helical" evidence="1">
    <location>
        <begin position="37"/>
        <end position="57"/>
    </location>
</feature>
<proteinExistence type="predicted"/>
<evidence type="ECO:0000313" key="3">
    <source>
        <dbReference type="Proteomes" id="UP000464577"/>
    </source>
</evidence>
<organism evidence="2 3">
    <name type="scientific">Spirosoma endbachense</name>
    <dbReference type="NCBI Taxonomy" id="2666025"/>
    <lineage>
        <taxon>Bacteria</taxon>
        <taxon>Pseudomonadati</taxon>
        <taxon>Bacteroidota</taxon>
        <taxon>Cytophagia</taxon>
        <taxon>Cytophagales</taxon>
        <taxon>Cytophagaceae</taxon>
        <taxon>Spirosoma</taxon>
    </lineage>
</organism>
<accession>A0A6P1W6G6</accession>
<feature type="transmembrane region" description="Helical" evidence="1">
    <location>
        <begin position="7"/>
        <end position="22"/>
    </location>
</feature>
<evidence type="ECO:0000313" key="2">
    <source>
        <dbReference type="EMBL" id="QHV99316.1"/>
    </source>
</evidence>
<protein>
    <submittedName>
        <fullName evidence="2">Uncharacterized protein</fullName>
    </submittedName>
</protein>
<dbReference type="KEGG" id="senf:GJR95_31790"/>
<dbReference type="RefSeq" id="WP_162389720.1">
    <property type="nucleotide sequence ID" value="NZ_CP045997.1"/>
</dbReference>
<feature type="transmembrane region" description="Helical" evidence="1">
    <location>
        <begin position="78"/>
        <end position="106"/>
    </location>
</feature>
<sequence length="229" mass="25970">MTNVVKFLFIIAVVLSIGLYYLDFNKPISDYLKFSNAILYFATILLVIPFNQIKYIVINPEDYTKNEDKDDLVKKLRLRALLFNNLTVILLLIIFIIIVVSFYLLILPPKEKLYYKEYILAVQIGVSVLLIFLVNILFRVFKYLLRVAAFYNARADAIELYIIDPGLDLNKYTELFTPSGYDISELPQSSWNPLSSVLPPSQGSITNPPLGSLNSGVGQNQGVISSNKT</sequence>
<name>A0A6P1W6G6_9BACT</name>
<keyword evidence="3" id="KW-1185">Reference proteome</keyword>
<reference evidence="2 3" key="1">
    <citation type="submission" date="2019-11" db="EMBL/GenBank/DDBJ databases">
        <title>Spirosoma endbachense sp. nov., isolated from a natural salt meadow.</title>
        <authorList>
            <person name="Rojas J."/>
            <person name="Ambika Manirajan B."/>
            <person name="Ratering S."/>
            <person name="Suarez C."/>
            <person name="Geissler-Plaum R."/>
            <person name="Schnell S."/>
        </authorList>
    </citation>
    <scope>NUCLEOTIDE SEQUENCE [LARGE SCALE GENOMIC DNA]</scope>
    <source>
        <strain evidence="2 3">I-24</strain>
    </source>
</reference>
<dbReference type="AlphaFoldDB" id="A0A6P1W6G6"/>
<keyword evidence="1" id="KW-0812">Transmembrane</keyword>
<dbReference type="Proteomes" id="UP000464577">
    <property type="component" value="Chromosome"/>
</dbReference>
<gene>
    <name evidence="2" type="ORF">GJR95_31790</name>
</gene>
<feature type="transmembrane region" description="Helical" evidence="1">
    <location>
        <begin position="118"/>
        <end position="138"/>
    </location>
</feature>